<evidence type="ECO:0000313" key="3">
    <source>
        <dbReference type="Proteomes" id="UP000829291"/>
    </source>
</evidence>
<feature type="region of interest" description="Disordered" evidence="1">
    <location>
        <begin position="1138"/>
        <end position="1169"/>
    </location>
</feature>
<evidence type="ECO:0000313" key="8">
    <source>
        <dbReference type="RefSeq" id="XP_046585972.1"/>
    </source>
</evidence>
<dbReference type="GO" id="GO:0005667">
    <property type="term" value="C:transcription regulator complex"/>
    <property type="evidence" value="ECO:0007669"/>
    <property type="project" value="TreeGrafter"/>
</dbReference>
<feature type="compositionally biased region" description="Polar residues" evidence="1">
    <location>
        <begin position="628"/>
        <end position="644"/>
    </location>
</feature>
<name>A0A6J0B7F0_NEOLC</name>
<dbReference type="KEGG" id="nlo:107217786"/>
<dbReference type="PANTHER" id="PTHR23210:SF26">
    <property type="entry name" value="ACTIVATING TRANSCRIPTION FACTOR 7-INTERACTING PROTEIN 1"/>
    <property type="match status" value="1"/>
</dbReference>
<feature type="region of interest" description="Disordered" evidence="1">
    <location>
        <begin position="487"/>
        <end position="672"/>
    </location>
</feature>
<feature type="compositionally biased region" description="Basic and acidic residues" evidence="1">
    <location>
        <begin position="582"/>
        <end position="599"/>
    </location>
</feature>
<dbReference type="GO" id="GO:0003712">
    <property type="term" value="F:transcription coregulator activity"/>
    <property type="evidence" value="ECO:0007669"/>
    <property type="project" value="TreeGrafter"/>
</dbReference>
<dbReference type="PROSITE" id="PS50853">
    <property type="entry name" value="FN3"/>
    <property type="match status" value="1"/>
</dbReference>
<dbReference type="Gene3D" id="2.60.40.10">
    <property type="entry name" value="Immunoglobulins"/>
    <property type="match status" value="1"/>
</dbReference>
<dbReference type="InterPro" id="IPR013783">
    <property type="entry name" value="Ig-like_fold"/>
</dbReference>
<dbReference type="SMART" id="SM00060">
    <property type="entry name" value="FN3"/>
    <property type="match status" value="1"/>
</dbReference>
<dbReference type="GeneID" id="107217786"/>
<feature type="compositionally biased region" description="Polar residues" evidence="1">
    <location>
        <begin position="506"/>
        <end position="525"/>
    </location>
</feature>
<protein>
    <recommendedName>
        <fullName evidence="2">Fibronectin type-III domain-containing protein</fullName>
    </recommendedName>
</protein>
<feature type="compositionally biased region" description="Basic and acidic residues" evidence="1">
    <location>
        <begin position="655"/>
        <end position="665"/>
    </location>
</feature>
<proteinExistence type="predicted"/>
<feature type="region of interest" description="Disordered" evidence="1">
    <location>
        <begin position="266"/>
        <end position="301"/>
    </location>
</feature>
<dbReference type="InterPro" id="IPR036116">
    <property type="entry name" value="FN3_sf"/>
</dbReference>
<dbReference type="OrthoDB" id="2434995at2759"/>
<dbReference type="RefSeq" id="XP_046585970.1">
    <property type="nucleotide sequence ID" value="XM_046730014.1"/>
</dbReference>
<organism evidence="3 4">
    <name type="scientific">Neodiprion lecontei</name>
    <name type="common">Redheaded pine sawfly</name>
    <dbReference type="NCBI Taxonomy" id="441921"/>
    <lineage>
        <taxon>Eukaryota</taxon>
        <taxon>Metazoa</taxon>
        <taxon>Ecdysozoa</taxon>
        <taxon>Arthropoda</taxon>
        <taxon>Hexapoda</taxon>
        <taxon>Insecta</taxon>
        <taxon>Pterygota</taxon>
        <taxon>Neoptera</taxon>
        <taxon>Endopterygota</taxon>
        <taxon>Hymenoptera</taxon>
        <taxon>Tenthredinoidea</taxon>
        <taxon>Diprionidae</taxon>
        <taxon>Diprioninae</taxon>
        <taxon>Neodiprion</taxon>
    </lineage>
</organism>
<dbReference type="PANTHER" id="PTHR23210">
    <property type="entry name" value="ACTIVATING TRANSCRIPTION FACTOR 7 INTERACTING PROTEIN"/>
    <property type="match status" value="1"/>
</dbReference>
<gene>
    <name evidence="4 5 6 7 8" type="primary">LOC107217786</name>
</gene>
<sequence length="1268" mass="140736">MISPSCPIIMDATSTTSSYNIKERNDHSELLCSNVANCKDGLTENEILEESNQDPEDEDTLSDDSLRLRFSDDEADISDTVSSNKPAALCISSEQMTSQDTTTGLTNSTKKIPLDAAEHSTYNSCESASNIELLKSNQNNEILNEVRNRSENNKKKMWRGGNRKVHSLNNIIQTNKRPFPGHTFQSRHYHNNSSIYRSEFYFNNHNNFGRPSGFRKHGNHWKNSMGKCVPRSFRQVQKKVVKEEVANFELKLSPKLNVNIDLSQPDQSALSNSTEQAPLEVGASDSSTNPPRALSSSNLNSKERLQIPVASNNDTLSIINDELSKECSHLNLDQASFNGSGGLENPDKNYTNLVNNKNSTNHNCDLRFTSDDWLNEPIAPDNEHMQATENFSSSSSQDSSDFKRTTSSLSLENTESTTSSKSKNAVAMSDKTVTQNNNLDSSDSLKETIKLDIGNKLLEIKSDSDVGADTPGDIQKEVETNNHACETFEQRNEVGDSLKVPKTDEPNATSSKLWAPEKQSTTEQMPEQLEKESIENEELQTTNEVVNSREKHESDNKDDMNIKEEIKDDTSLSNEQEVAEQASDKLAKEEESSEYKNKQCEISAPAKNKRKFSSDNKETELVEHISQKPKTLNSNEKTVRNQLVDSESSDESDDNSVRKSTEKNSLKLQDNLQSEPLLVMKRNLTDSEKENDKLIHKKMKIAPDSNSDISAEQLRSQNTLMSPVEEIHALPAGKSDESPKNLCYVRKFFQRDMKGRLTKLKREELEELIIQKLVETLTMQSEIGKLREQARISERNQEANRIRCQQLTKQINDFDMVLNRNAADRRANNDKPMPPIKINRSVGLQVNFISEQGIQNLRSLSSNNISKSNVPNPVTVNGGNKLAKPENNKTTTVPRRGIKIRSPRRIEVTKNVPIPIQPQISTAMPKAALVLAKPVDTSPKLSATNTSKEQVLPSAISPQPTAAKIKNIVVNGKISNHTNRHSTVPNNQSTVSSDLIDLTEEEDKNKPISGTISGVLPMVATITSSIGPKVPHTRYQRVVQTTLSPNVAITTQAANIRVVQSVSQPTPTALVNNINATKLAYVMQGSLGTGRQLLIAPNPNQVRPVTSTTRGQFSNVPYKAGTSTLANGTVRVLTTAATTVPPSPSNPPPAPLPDTPHYPHKNGWKLPPPPPSLKISKVTQGIVLSWNMVQSDNYADIASYQLYAYQEIPGTVPNSNLWKKVGDVRALPLPMACTLKEFTPGNNYHFAVRAVDRHSRFGQYSVPRNISL</sequence>
<dbReference type="RefSeq" id="XP_046585969.1">
    <property type="nucleotide sequence ID" value="XM_046730013.1"/>
</dbReference>
<dbReference type="InterPro" id="IPR056565">
    <property type="entry name" value="Fn3_ATF7IP"/>
</dbReference>
<feature type="compositionally biased region" description="Low complexity" evidence="1">
    <location>
        <begin position="392"/>
        <end position="424"/>
    </location>
</feature>
<evidence type="ECO:0000313" key="5">
    <source>
        <dbReference type="RefSeq" id="XP_046585968.1"/>
    </source>
</evidence>
<evidence type="ECO:0000313" key="6">
    <source>
        <dbReference type="RefSeq" id="XP_046585969.1"/>
    </source>
</evidence>
<feature type="compositionally biased region" description="Low complexity" evidence="1">
    <location>
        <begin position="869"/>
        <end position="880"/>
    </location>
</feature>
<feature type="compositionally biased region" description="Basic and acidic residues" evidence="1">
    <location>
        <begin position="547"/>
        <end position="570"/>
    </location>
</feature>
<dbReference type="GO" id="GO:0006355">
    <property type="term" value="P:regulation of DNA-templated transcription"/>
    <property type="evidence" value="ECO:0007669"/>
    <property type="project" value="TreeGrafter"/>
</dbReference>
<feature type="compositionally biased region" description="Polar residues" evidence="1">
    <location>
        <begin position="266"/>
        <end position="276"/>
    </location>
</feature>
<reference evidence="4 5" key="1">
    <citation type="submission" date="2025-05" db="UniProtKB">
        <authorList>
            <consortium name="RefSeq"/>
        </authorList>
    </citation>
    <scope>IDENTIFICATION</scope>
    <source>
        <tissue evidence="4 5">Thorax and Abdomen</tissue>
    </source>
</reference>
<feature type="region of interest" description="Disordered" evidence="1">
    <location>
        <begin position="388"/>
        <end position="441"/>
    </location>
</feature>
<feature type="domain" description="Fibronectin type-III" evidence="2">
    <location>
        <begin position="1167"/>
        <end position="1268"/>
    </location>
</feature>
<evidence type="ECO:0000313" key="4">
    <source>
        <dbReference type="RefSeq" id="XP_015510934.2"/>
    </source>
</evidence>
<feature type="compositionally biased region" description="Basic and acidic residues" evidence="1">
    <location>
        <begin position="487"/>
        <end position="505"/>
    </location>
</feature>
<dbReference type="RefSeq" id="XP_046585972.1">
    <property type="nucleotide sequence ID" value="XM_046730016.1"/>
</dbReference>
<dbReference type="InterPro" id="IPR003961">
    <property type="entry name" value="FN3_dom"/>
</dbReference>
<dbReference type="InParanoid" id="A0A6J0B7F0"/>
<feature type="compositionally biased region" description="Polar residues" evidence="1">
    <location>
        <begin position="431"/>
        <end position="441"/>
    </location>
</feature>
<dbReference type="AlphaFoldDB" id="A0A6J0B7F0"/>
<dbReference type="InterPro" id="IPR026085">
    <property type="entry name" value="ATF7-int"/>
</dbReference>
<dbReference type="RefSeq" id="XP_015510934.2">
    <property type="nucleotide sequence ID" value="XM_015655448.2"/>
</dbReference>
<dbReference type="SUPFAM" id="SSF49265">
    <property type="entry name" value="Fibronectin type III"/>
    <property type="match status" value="1"/>
</dbReference>
<feature type="region of interest" description="Disordered" evidence="1">
    <location>
        <begin position="865"/>
        <end position="893"/>
    </location>
</feature>
<dbReference type="GO" id="GO:0005634">
    <property type="term" value="C:nucleus"/>
    <property type="evidence" value="ECO:0007669"/>
    <property type="project" value="TreeGrafter"/>
</dbReference>
<evidence type="ECO:0000313" key="7">
    <source>
        <dbReference type="RefSeq" id="XP_046585970.1"/>
    </source>
</evidence>
<dbReference type="RefSeq" id="XP_046585968.1">
    <property type="nucleotide sequence ID" value="XM_046730012.1"/>
</dbReference>
<accession>A0A6J0B7F0</accession>
<keyword evidence="3" id="KW-1185">Reference proteome</keyword>
<feature type="compositionally biased region" description="Basic and acidic residues" evidence="1">
    <location>
        <begin position="612"/>
        <end position="626"/>
    </location>
</feature>
<dbReference type="FunCoup" id="A0A6J0B7F0">
    <property type="interactions" value="280"/>
</dbReference>
<evidence type="ECO:0000259" key="2">
    <source>
        <dbReference type="PROSITE" id="PS50853"/>
    </source>
</evidence>
<feature type="compositionally biased region" description="Pro residues" evidence="1">
    <location>
        <begin position="1141"/>
        <end position="1156"/>
    </location>
</feature>
<dbReference type="Pfam" id="PF16794">
    <property type="entry name" value="fn3_4"/>
    <property type="match status" value="1"/>
</dbReference>
<dbReference type="Proteomes" id="UP000829291">
    <property type="component" value="Chromosome 2"/>
</dbReference>
<feature type="compositionally biased region" description="Polar residues" evidence="1">
    <location>
        <begin position="284"/>
        <end position="300"/>
    </location>
</feature>
<dbReference type="CDD" id="cd00063">
    <property type="entry name" value="FN3"/>
    <property type="match status" value="1"/>
</dbReference>
<evidence type="ECO:0000256" key="1">
    <source>
        <dbReference type="SAM" id="MobiDB-lite"/>
    </source>
</evidence>